<dbReference type="InterPro" id="IPR036514">
    <property type="entry name" value="SGNH_hydro_sf"/>
</dbReference>
<dbReference type="EMBL" id="JABKKE010000024">
    <property type="protein sequence ID" value="NPE15047.1"/>
    <property type="molecule type" value="Genomic_DNA"/>
</dbReference>
<proteinExistence type="predicted"/>
<dbReference type="PANTHER" id="PTHR34216">
    <property type="match status" value="1"/>
</dbReference>
<dbReference type="InterPro" id="IPR002509">
    <property type="entry name" value="NODB_dom"/>
</dbReference>
<evidence type="ECO:0000256" key="3">
    <source>
        <dbReference type="ARBA" id="ARBA00022801"/>
    </source>
</evidence>
<name>A0ABX2B053_9BACT</name>
<dbReference type="CDD" id="cd10918">
    <property type="entry name" value="CE4_NodB_like_5s_6s"/>
    <property type="match status" value="1"/>
</dbReference>
<evidence type="ECO:0000259" key="4">
    <source>
        <dbReference type="PROSITE" id="PS51677"/>
    </source>
</evidence>
<reference evidence="5 6" key="1">
    <citation type="submission" date="2020-05" db="EMBL/GenBank/DDBJ databases">
        <title>Distinct polysaccharide utilization as determinants for interspecies competition between intestinal Prevotella spp.</title>
        <authorList>
            <person name="Galvez E.J.C."/>
            <person name="Iljazovic A."/>
            <person name="Strowig T."/>
        </authorList>
    </citation>
    <scope>NUCLEOTIDE SEQUENCE [LARGE SCALE GENOMIC DNA]</scope>
    <source>
        <strain evidence="5 6">PROD</strain>
    </source>
</reference>
<dbReference type="SUPFAM" id="SSF88713">
    <property type="entry name" value="Glycoside hydrolase/deacetylase"/>
    <property type="match status" value="1"/>
</dbReference>
<feature type="domain" description="NodB homology" evidence="4">
    <location>
        <begin position="35"/>
        <end position="141"/>
    </location>
</feature>
<dbReference type="InterPro" id="IPR011330">
    <property type="entry name" value="Glyco_hydro/deAcase_b/a-brl"/>
</dbReference>
<dbReference type="PANTHER" id="PTHR34216:SF3">
    <property type="entry name" value="POLY-BETA-1,6-N-ACETYL-D-GLUCOSAMINE N-DEACETYLASE"/>
    <property type="match status" value="1"/>
</dbReference>
<comment type="subcellular location">
    <subcellularLocation>
        <location evidence="1">Secreted</location>
    </subcellularLocation>
</comment>
<dbReference type="GeneID" id="82158505"/>
<evidence type="ECO:0000313" key="6">
    <source>
        <dbReference type="Proteomes" id="UP001193734"/>
    </source>
</evidence>
<dbReference type="Proteomes" id="UP001193734">
    <property type="component" value="Unassembled WGS sequence"/>
</dbReference>
<dbReference type="Pfam" id="PF01522">
    <property type="entry name" value="Polysacc_deac_1"/>
    <property type="match status" value="1"/>
</dbReference>
<comment type="caution">
    <text evidence="5">The sequence shown here is derived from an EMBL/GenBank/DDBJ whole genome shotgun (WGS) entry which is preliminary data.</text>
</comment>
<evidence type="ECO:0000256" key="1">
    <source>
        <dbReference type="ARBA" id="ARBA00004613"/>
    </source>
</evidence>
<dbReference type="RefSeq" id="WP_172174440.1">
    <property type="nucleotide sequence ID" value="NZ_CASGIA010000026.1"/>
</dbReference>
<keyword evidence="3" id="KW-0378">Hydrolase</keyword>
<keyword evidence="6" id="KW-1185">Reference proteome</keyword>
<dbReference type="Gene3D" id="3.40.50.1110">
    <property type="entry name" value="SGNH hydrolase"/>
    <property type="match status" value="1"/>
</dbReference>
<keyword evidence="2" id="KW-0732">Signal</keyword>
<dbReference type="SUPFAM" id="SSF52266">
    <property type="entry name" value="SGNH hydrolase"/>
    <property type="match status" value="1"/>
</dbReference>
<dbReference type="PROSITE" id="PS51677">
    <property type="entry name" value="NODB"/>
    <property type="match status" value="1"/>
</dbReference>
<accession>A0ABX2B053</accession>
<evidence type="ECO:0000313" key="5">
    <source>
        <dbReference type="EMBL" id="NPE15047.1"/>
    </source>
</evidence>
<dbReference type="InterPro" id="IPR005181">
    <property type="entry name" value="SASA"/>
</dbReference>
<dbReference type="InterPro" id="IPR051398">
    <property type="entry name" value="Polysacch_Deacetylase"/>
</dbReference>
<evidence type="ECO:0000256" key="2">
    <source>
        <dbReference type="ARBA" id="ARBA00022729"/>
    </source>
</evidence>
<organism evidence="5 6">
    <name type="scientific">Xylanibacter rodentium</name>
    <dbReference type="NCBI Taxonomy" id="2736289"/>
    <lineage>
        <taxon>Bacteria</taxon>
        <taxon>Pseudomonadati</taxon>
        <taxon>Bacteroidota</taxon>
        <taxon>Bacteroidia</taxon>
        <taxon>Bacteroidales</taxon>
        <taxon>Prevotellaceae</taxon>
        <taxon>Xylanibacter</taxon>
    </lineage>
</organism>
<dbReference type="Gene3D" id="3.20.20.370">
    <property type="entry name" value="Glycoside hydrolase/deacetylase"/>
    <property type="match status" value="1"/>
</dbReference>
<dbReference type="Pfam" id="PF03629">
    <property type="entry name" value="SASA"/>
    <property type="match status" value="1"/>
</dbReference>
<sequence>MKRISKLSFIISIMSVTVSAQTDIRVARYWGDRAAAVSYTFDDGLAEHYTKVYPQLKRRGLKATFAVIGNRVGDEWKGTPCMTWEQLKEMAADGQEVTNHGWSHSAVDRLTGEALRHEVQRCDTAIYEHTGVMPRTFVYPGNRKTPEALALCSQGRTGTRTEQVSIGSKRDSTWLRRWVDGLVSSGSWGVGMTHGITCGYDSLGDPTRFWKHLDYVSRRRDSLWIAPLADVAAYVAERDNVKLKINRRKDKTVIKPRMSLDKAVYSQPLTLVVTSDKPLVAVQDGRQLYVRRRGKSLMIDFLPGGGSIEISPMEGCEAGGAAPVFLTAGQSNTDGRAYVSDMPERLRKKYNHLHFANVTTRRTGHFGDRTFDDRKGRWAYCDVVNRLLDGTLGCDFYSIKASVGGTSIDTVAGGPKRPSWYAGAGWLAANKAYDGDVATGRSLTKSLTEGFAMCVDSTLVSLPQGYDVKAIMWHQGESDRHAAADYYKNFKDMICYIREFISLKTGRAEYLNIPFIFGTVPHASRQYSAGVEKAQRRVAAELPDVYCIDLSKAWLGRDNLHFAADWTERIGQMMFNELVRLGVVRDNEVDTGMY</sequence>
<protein>
    <submittedName>
        <fullName evidence="5">Polysaccharide deacetylase family protein</fullName>
    </submittedName>
</protein>
<gene>
    <name evidence="5" type="ORF">HPS55_12085</name>
</gene>